<protein>
    <submittedName>
        <fullName evidence="2">Uncharacterized protein</fullName>
    </submittedName>
</protein>
<evidence type="ECO:0000313" key="3">
    <source>
        <dbReference type="Proteomes" id="UP001146793"/>
    </source>
</evidence>
<feature type="region of interest" description="Disordered" evidence="1">
    <location>
        <begin position="312"/>
        <end position="333"/>
    </location>
</feature>
<feature type="compositionally biased region" description="Basic residues" evidence="1">
    <location>
        <begin position="108"/>
        <end position="117"/>
    </location>
</feature>
<organism evidence="2 3">
    <name type="scientific">Anaeramoeba flamelloides</name>
    <dbReference type="NCBI Taxonomy" id="1746091"/>
    <lineage>
        <taxon>Eukaryota</taxon>
        <taxon>Metamonada</taxon>
        <taxon>Anaeramoebidae</taxon>
        <taxon>Anaeramoeba</taxon>
    </lineage>
</organism>
<feature type="region of interest" description="Disordered" evidence="1">
    <location>
        <begin position="108"/>
        <end position="250"/>
    </location>
</feature>
<gene>
    <name evidence="2" type="ORF">M0812_02036</name>
</gene>
<evidence type="ECO:0000313" key="2">
    <source>
        <dbReference type="EMBL" id="KAJ3434910.1"/>
    </source>
</evidence>
<feature type="compositionally biased region" description="Basic and acidic residues" evidence="1">
    <location>
        <begin position="411"/>
        <end position="455"/>
    </location>
</feature>
<feature type="compositionally biased region" description="Polar residues" evidence="1">
    <location>
        <begin position="184"/>
        <end position="221"/>
    </location>
</feature>
<evidence type="ECO:0000256" key="1">
    <source>
        <dbReference type="SAM" id="MobiDB-lite"/>
    </source>
</evidence>
<accession>A0AAV7Z2S6</accession>
<proteinExistence type="predicted"/>
<reference evidence="2" key="1">
    <citation type="submission" date="2022-08" db="EMBL/GenBank/DDBJ databases">
        <title>Novel sulphate-reducing endosymbionts in the free-living metamonad Anaeramoeba.</title>
        <authorList>
            <person name="Jerlstrom-Hultqvist J."/>
            <person name="Cepicka I."/>
            <person name="Gallot-Lavallee L."/>
            <person name="Salas-Leiva D."/>
            <person name="Curtis B.A."/>
            <person name="Zahonova K."/>
            <person name="Pipaliya S."/>
            <person name="Dacks J."/>
            <person name="Roger A.J."/>
        </authorList>
    </citation>
    <scope>NUCLEOTIDE SEQUENCE</scope>
    <source>
        <strain evidence="2">Busselton2</strain>
    </source>
</reference>
<dbReference type="EMBL" id="JANTQA010000042">
    <property type="protein sequence ID" value="KAJ3434910.1"/>
    <property type="molecule type" value="Genomic_DNA"/>
</dbReference>
<feature type="compositionally biased region" description="Basic and acidic residues" evidence="1">
    <location>
        <begin position="123"/>
        <end position="155"/>
    </location>
</feature>
<feature type="compositionally biased region" description="Basic and acidic residues" evidence="1">
    <location>
        <begin position="222"/>
        <end position="241"/>
    </location>
</feature>
<sequence>MTQPNLNVKNYFSNFFRVKRRNKLTHSRSCTLSTAKFSQNNSLGRITQHIDLLYEQLYDLRAKKEILQNTKFSGEITEKLQQSIERLKSKKKENKSLQSEITKIHHLKNSFVQKKKNANNENTKNKIVGEKNKGENWIFEKEKTGQKTQNREQGKSRTALQEFNNNKNLTKKKKFFDQNHTHSKSNQDFGTRINDQNKNRTRNNIKTDSHSVNNNCSQLTLSREKTEHSKILEENDNKPQKETNQNMDNSNFKITISEQKIRLFENDNQESKEYLNETNLLDLFENLESKYQKQCSRTKILQNKLKFVKTQRQSQEESNGTFGNQKMQNKKPDSLAIKKQKLVFIEKKCKKIKFEITHLNQVQTNFLRIKERLKQIQTKYLAQQKEEEKLKIHIQKLKNPKKLNTSILSKNEIEREKEEDRSKEKERSKEKKRLKEEERKKKEERSKEEEREKEKKRSKRR</sequence>
<dbReference type="AlphaFoldDB" id="A0AAV7Z2S6"/>
<comment type="caution">
    <text evidence="2">The sequence shown here is derived from an EMBL/GenBank/DDBJ whole genome shotgun (WGS) entry which is preliminary data.</text>
</comment>
<feature type="compositionally biased region" description="Polar residues" evidence="1">
    <location>
        <begin position="312"/>
        <end position="327"/>
    </location>
</feature>
<name>A0AAV7Z2S6_9EUKA</name>
<dbReference type="Proteomes" id="UP001146793">
    <property type="component" value="Unassembled WGS sequence"/>
</dbReference>
<feature type="region of interest" description="Disordered" evidence="1">
    <location>
        <begin position="403"/>
        <end position="461"/>
    </location>
</feature>